<gene>
    <name evidence="3" type="ORF">E2F50_02825</name>
</gene>
<keyword evidence="4" id="KW-1185">Reference proteome</keyword>
<evidence type="ECO:0000259" key="2">
    <source>
        <dbReference type="Pfam" id="PF08327"/>
    </source>
</evidence>
<sequence length="156" mass="17466">MNADTAAHALTLTREIDAPAEKLFKAWTTPELMKEWFCPKPWKVSHAELDLRPGGASLIVMEGPEGEQVPNRGIYLEIIPNRKLVFTDAFTSAWVPSEKPFMTGIIEFEDLGDGRTQYTASAVHWTAEDKQAHEEMGFHQGWGAAADQLEQLVKNL</sequence>
<dbReference type="CDD" id="cd08896">
    <property type="entry name" value="SRPBCC_CalC_Aha1-like_3"/>
    <property type="match status" value="1"/>
</dbReference>
<dbReference type="OrthoDB" id="9805228at2"/>
<proteinExistence type="inferred from homology"/>
<comment type="similarity">
    <text evidence="1">Belongs to the AHA1 family.</text>
</comment>
<name>A0A4R5UMJ2_9HYPH</name>
<evidence type="ECO:0000256" key="1">
    <source>
        <dbReference type="ARBA" id="ARBA00006817"/>
    </source>
</evidence>
<dbReference type="AlphaFoldDB" id="A0A4R5UMJ2"/>
<dbReference type="InterPro" id="IPR013538">
    <property type="entry name" value="ASHA1/2-like_C"/>
</dbReference>
<comment type="caution">
    <text evidence="3">The sequence shown here is derived from an EMBL/GenBank/DDBJ whole genome shotgun (WGS) entry which is preliminary data.</text>
</comment>
<dbReference type="RefSeq" id="WP_133314535.1">
    <property type="nucleotide sequence ID" value="NZ_SMTL01000001.1"/>
</dbReference>
<organism evidence="3 4">
    <name type="scientific">Rhizobium deserti</name>
    <dbReference type="NCBI Taxonomy" id="2547961"/>
    <lineage>
        <taxon>Bacteria</taxon>
        <taxon>Pseudomonadati</taxon>
        <taxon>Pseudomonadota</taxon>
        <taxon>Alphaproteobacteria</taxon>
        <taxon>Hyphomicrobiales</taxon>
        <taxon>Rhizobiaceae</taxon>
        <taxon>Rhizobium/Agrobacterium group</taxon>
        <taxon>Rhizobium</taxon>
    </lineage>
</organism>
<evidence type="ECO:0000313" key="3">
    <source>
        <dbReference type="EMBL" id="TDK39086.1"/>
    </source>
</evidence>
<dbReference type="Pfam" id="PF08327">
    <property type="entry name" value="AHSA1"/>
    <property type="match status" value="1"/>
</dbReference>
<dbReference type="InterPro" id="IPR023393">
    <property type="entry name" value="START-like_dom_sf"/>
</dbReference>
<dbReference type="Gene3D" id="3.30.530.20">
    <property type="match status" value="1"/>
</dbReference>
<accession>A0A4R5UMJ2</accession>
<dbReference type="EMBL" id="SMTL01000001">
    <property type="protein sequence ID" value="TDK39086.1"/>
    <property type="molecule type" value="Genomic_DNA"/>
</dbReference>
<protein>
    <submittedName>
        <fullName evidence="3">Polyketide cyclase</fullName>
    </submittedName>
</protein>
<evidence type="ECO:0000313" key="4">
    <source>
        <dbReference type="Proteomes" id="UP000295238"/>
    </source>
</evidence>
<dbReference type="Proteomes" id="UP000295238">
    <property type="component" value="Unassembled WGS sequence"/>
</dbReference>
<feature type="domain" description="Activator of Hsp90 ATPase homologue 1/2-like C-terminal" evidence="2">
    <location>
        <begin position="17"/>
        <end position="153"/>
    </location>
</feature>
<reference evidence="3 4" key="1">
    <citation type="submission" date="2019-03" db="EMBL/GenBank/DDBJ databases">
        <title>Rhizobium sp. nov., an bacterium isolated from biocrust in Mu Us Desert.</title>
        <authorList>
            <person name="Lixiong L."/>
        </authorList>
    </citation>
    <scope>NUCLEOTIDE SEQUENCE [LARGE SCALE GENOMIC DNA]</scope>
    <source>
        <strain evidence="3 4">SPY-1</strain>
    </source>
</reference>
<dbReference type="SUPFAM" id="SSF55961">
    <property type="entry name" value="Bet v1-like"/>
    <property type="match status" value="1"/>
</dbReference>